<accession>A0A1L7I6V9</accession>
<feature type="domain" description="N-acetyltransferase" evidence="1">
    <location>
        <begin position="1"/>
        <end position="152"/>
    </location>
</feature>
<dbReference type="SUPFAM" id="SSF55729">
    <property type="entry name" value="Acyl-CoA N-acyltransferases (Nat)"/>
    <property type="match status" value="1"/>
</dbReference>
<dbReference type="InterPro" id="IPR000182">
    <property type="entry name" value="GNAT_dom"/>
</dbReference>
<name>A0A1L7I6V9_9FLAO</name>
<dbReference type="Gene3D" id="3.40.630.30">
    <property type="match status" value="1"/>
</dbReference>
<evidence type="ECO:0000313" key="2">
    <source>
        <dbReference type="EMBL" id="APU69338.1"/>
    </source>
</evidence>
<dbReference type="InterPro" id="IPR016181">
    <property type="entry name" value="Acyl_CoA_acyltransferase"/>
</dbReference>
<dbReference type="OrthoDB" id="1431064at2"/>
<dbReference type="PANTHER" id="PTHR43305:SF1">
    <property type="entry name" value="FAMILY N-ACETYLTRANSFERASE, PUTATIVE (AFU_ORTHOLOGUE AFUA_2G01380)-RELATED"/>
    <property type="match status" value="1"/>
</dbReference>
<reference evidence="2 3" key="1">
    <citation type="submission" date="2016-07" db="EMBL/GenBank/DDBJ databases">
        <title>Multi-omics approach to identify versatile polysaccharide utilization systems of a marine flavobacterium Gramella flava.</title>
        <authorList>
            <person name="Tang K."/>
        </authorList>
    </citation>
    <scope>NUCLEOTIDE SEQUENCE [LARGE SCALE GENOMIC DNA]</scope>
    <source>
        <strain evidence="2 3">JLT2011</strain>
    </source>
</reference>
<sequence length="152" mass="17830">MKIEFWKPELSEDFKNLNLQWLEEFFWVEEHDREVLGNPEKHIIAPGGNILFVMEEEEAVACVALMKISEGIFELTKMAVKPALRGKKIGNRLLEETINFSKKQNWDELIIYSNTKLENAIHLYRKFGFIEIPMEQNGPYSRGNIKMRLNLS</sequence>
<protein>
    <submittedName>
        <fullName evidence="2">Transcriptional regulator, MarR family</fullName>
    </submittedName>
</protein>
<dbReference type="Pfam" id="PF13508">
    <property type="entry name" value="Acetyltransf_7"/>
    <property type="match status" value="1"/>
</dbReference>
<dbReference type="KEGG" id="gfl:GRFL_2614"/>
<proteinExistence type="predicted"/>
<organism evidence="2 3">
    <name type="scientific">Christiangramia flava JLT2011</name>
    <dbReference type="NCBI Taxonomy" id="1229726"/>
    <lineage>
        <taxon>Bacteria</taxon>
        <taxon>Pseudomonadati</taxon>
        <taxon>Bacteroidota</taxon>
        <taxon>Flavobacteriia</taxon>
        <taxon>Flavobacteriales</taxon>
        <taxon>Flavobacteriaceae</taxon>
        <taxon>Christiangramia</taxon>
    </lineage>
</organism>
<dbReference type="Proteomes" id="UP000186230">
    <property type="component" value="Chromosome"/>
</dbReference>
<evidence type="ECO:0000313" key="3">
    <source>
        <dbReference type="Proteomes" id="UP000186230"/>
    </source>
</evidence>
<dbReference type="PANTHER" id="PTHR43305">
    <property type="entry name" value="FAMILY N-ACETYLTRANSFERASE, PUTATIVE (AFU_ORTHOLOGUE AFUA_2G01380)-RELATED"/>
    <property type="match status" value="1"/>
</dbReference>
<evidence type="ECO:0000259" key="1">
    <source>
        <dbReference type="PROSITE" id="PS51186"/>
    </source>
</evidence>
<keyword evidence="3" id="KW-1185">Reference proteome</keyword>
<dbReference type="AlphaFoldDB" id="A0A1L7I6V9"/>
<dbReference type="RefSeq" id="WP_083646130.1">
    <property type="nucleotide sequence ID" value="NZ_AMRU01000007.1"/>
</dbReference>
<gene>
    <name evidence="2" type="ORF">GRFL_2614</name>
</gene>
<dbReference type="CDD" id="cd04301">
    <property type="entry name" value="NAT_SF"/>
    <property type="match status" value="1"/>
</dbReference>
<dbReference type="InterPro" id="IPR052777">
    <property type="entry name" value="Acetyltransferase_Enz"/>
</dbReference>
<dbReference type="PROSITE" id="PS51186">
    <property type="entry name" value="GNAT"/>
    <property type="match status" value="1"/>
</dbReference>
<dbReference type="EMBL" id="CP016359">
    <property type="protein sequence ID" value="APU69338.1"/>
    <property type="molecule type" value="Genomic_DNA"/>
</dbReference>
<dbReference type="GO" id="GO:0016747">
    <property type="term" value="F:acyltransferase activity, transferring groups other than amino-acyl groups"/>
    <property type="evidence" value="ECO:0007669"/>
    <property type="project" value="InterPro"/>
</dbReference>
<dbReference type="STRING" id="1229726.GRFL_2614"/>